<sequence>MINIHNTLIFVCYCDFSPHLLLFIYANVNLFFDNTKLKTKKSL</sequence>
<dbReference type="EMBL" id="AWUY01000180">
    <property type="protein sequence ID" value="ERJ75157.1"/>
    <property type="molecule type" value="Genomic_DNA"/>
</dbReference>
<organism evidence="2 3">
    <name type="scientific">Prevotella disiens JCM 6334 = ATCC 29426</name>
    <dbReference type="NCBI Taxonomy" id="1235811"/>
    <lineage>
        <taxon>Bacteria</taxon>
        <taxon>Pseudomonadati</taxon>
        <taxon>Bacteroidota</taxon>
        <taxon>Bacteroidia</taxon>
        <taxon>Bacteroidales</taxon>
        <taxon>Prevotellaceae</taxon>
        <taxon>Prevotella</taxon>
    </lineage>
</organism>
<gene>
    <name evidence="2" type="ORF">HMPREF0653_02012</name>
</gene>
<comment type="caution">
    <text evidence="2">The sequence shown here is derived from an EMBL/GenBank/DDBJ whole genome shotgun (WGS) entry which is preliminary data.</text>
</comment>
<keyword evidence="3" id="KW-1185">Reference proteome</keyword>
<keyword evidence="1" id="KW-0472">Membrane</keyword>
<keyword evidence="1" id="KW-0812">Transmembrane</keyword>
<evidence type="ECO:0000313" key="3">
    <source>
        <dbReference type="Proteomes" id="UP000016660"/>
    </source>
</evidence>
<proteinExistence type="predicted"/>
<accession>A0ABN0NQF9</accession>
<evidence type="ECO:0000313" key="2">
    <source>
        <dbReference type="EMBL" id="ERJ75157.1"/>
    </source>
</evidence>
<name>A0ABN0NQF9_9BACT</name>
<reference evidence="2 3" key="1">
    <citation type="submission" date="2013-06" db="EMBL/GenBank/DDBJ databases">
        <authorList>
            <person name="Weinstock G."/>
            <person name="Sodergren E."/>
            <person name="Lobos E.A."/>
            <person name="Fulton L."/>
            <person name="Fulton R."/>
            <person name="Courtney L."/>
            <person name="Fronick C."/>
            <person name="O'Laughlin M."/>
            <person name="Godfrey J."/>
            <person name="Wilson R.M."/>
            <person name="Miner T."/>
            <person name="Farmer C."/>
            <person name="Delehaunty K."/>
            <person name="Cordes M."/>
            <person name="Minx P."/>
            <person name="Tomlinson C."/>
            <person name="Chen J."/>
            <person name="Wollam A."/>
            <person name="Pepin K.H."/>
            <person name="Bhonagiri V."/>
            <person name="Zhang X."/>
            <person name="Warren W."/>
            <person name="Mitreva M."/>
            <person name="Mardis E.R."/>
            <person name="Wilson R.K."/>
        </authorList>
    </citation>
    <scope>NUCLEOTIDE SEQUENCE [LARGE SCALE GENOMIC DNA]</scope>
    <source>
        <strain evidence="2 3">ATCC 29426</strain>
    </source>
</reference>
<evidence type="ECO:0000256" key="1">
    <source>
        <dbReference type="SAM" id="Phobius"/>
    </source>
</evidence>
<protein>
    <submittedName>
        <fullName evidence="2">Uncharacterized protein</fullName>
    </submittedName>
</protein>
<dbReference type="Proteomes" id="UP000016660">
    <property type="component" value="Unassembled WGS sequence"/>
</dbReference>
<feature type="transmembrane region" description="Helical" evidence="1">
    <location>
        <begin position="6"/>
        <end position="32"/>
    </location>
</feature>
<keyword evidence="1" id="KW-1133">Transmembrane helix</keyword>